<accession>A0A1M6N189</accession>
<dbReference type="Proteomes" id="UP000189935">
    <property type="component" value="Chromosome I"/>
</dbReference>
<dbReference type="RefSeq" id="WP_079537865.1">
    <property type="nucleotide sequence ID" value="NZ_LT670844.1"/>
</dbReference>
<evidence type="ECO:0000313" key="1">
    <source>
        <dbReference type="EMBL" id="SHJ89481.1"/>
    </source>
</evidence>
<dbReference type="EMBL" id="LT670844">
    <property type="protein sequence ID" value="SHJ89481.1"/>
    <property type="molecule type" value="Genomic_DNA"/>
</dbReference>
<proteinExistence type="predicted"/>
<protein>
    <submittedName>
        <fullName evidence="1">Uncharacterized protein</fullName>
    </submittedName>
</protein>
<organism evidence="1 2">
    <name type="scientific">Bradyrhizobium lablabi</name>
    <dbReference type="NCBI Taxonomy" id="722472"/>
    <lineage>
        <taxon>Bacteria</taxon>
        <taxon>Pseudomonadati</taxon>
        <taxon>Pseudomonadota</taxon>
        <taxon>Alphaproteobacteria</taxon>
        <taxon>Hyphomicrobiales</taxon>
        <taxon>Nitrobacteraceae</taxon>
        <taxon>Bradyrhizobium</taxon>
    </lineage>
</organism>
<dbReference type="OrthoDB" id="7281611at2"/>
<sequence>MTVKAKLVDDMTASIATWHGVAPPNDVALRMLGDLEKLIRDFEALRGTLRFEDEPSSFEAALREAASIGVRS</sequence>
<reference evidence="1 2" key="1">
    <citation type="submission" date="2016-11" db="EMBL/GenBank/DDBJ databases">
        <authorList>
            <person name="Jaros S."/>
            <person name="Januszkiewicz K."/>
            <person name="Wedrychowicz H."/>
        </authorList>
    </citation>
    <scope>NUCLEOTIDE SEQUENCE [LARGE SCALE GENOMIC DNA]</scope>
    <source>
        <strain evidence="1 2">GAS499</strain>
    </source>
</reference>
<gene>
    <name evidence="1" type="ORF">SAMN05444159_1824</name>
</gene>
<evidence type="ECO:0000313" key="2">
    <source>
        <dbReference type="Proteomes" id="UP000189935"/>
    </source>
</evidence>
<name>A0A1M6N189_9BRAD</name>
<dbReference type="AlphaFoldDB" id="A0A1M6N189"/>